<evidence type="ECO:0000313" key="7">
    <source>
        <dbReference type="Proteomes" id="UP000541444"/>
    </source>
</evidence>
<reference evidence="6 7" key="1">
    <citation type="journal article" date="2020" name="IScience">
        <title>Genome Sequencing of the Endangered Kingdonia uniflora (Circaeasteraceae, Ranunculales) Reveals Potential Mechanisms of Evolutionary Specialization.</title>
        <authorList>
            <person name="Sun Y."/>
            <person name="Deng T."/>
            <person name="Zhang A."/>
            <person name="Moore M.J."/>
            <person name="Landis J.B."/>
            <person name="Lin N."/>
            <person name="Zhang H."/>
            <person name="Zhang X."/>
            <person name="Huang J."/>
            <person name="Zhang X."/>
            <person name="Sun H."/>
            <person name="Wang H."/>
        </authorList>
    </citation>
    <scope>NUCLEOTIDE SEQUENCE [LARGE SCALE GENOMIC DNA]</scope>
    <source>
        <strain evidence="6">TB1705</strain>
        <tissue evidence="6">Leaf</tissue>
    </source>
</reference>
<dbReference type="Pfam" id="PF01565">
    <property type="entry name" value="FAD_binding_4"/>
    <property type="match status" value="1"/>
</dbReference>
<comment type="caution">
    <text evidence="6">The sequence shown here is derived from an EMBL/GenBank/DDBJ whole genome shotgun (WGS) entry which is preliminary data.</text>
</comment>
<dbReference type="Gene3D" id="3.30.43.10">
    <property type="entry name" value="Uridine Diphospho-n-acetylenolpyruvylglucosamine Reductase, domain 2"/>
    <property type="match status" value="1"/>
</dbReference>
<evidence type="ECO:0000256" key="2">
    <source>
        <dbReference type="ARBA" id="ARBA00005466"/>
    </source>
</evidence>
<dbReference type="InterPro" id="IPR050432">
    <property type="entry name" value="FAD-linked_Oxidoreductases_BP"/>
</dbReference>
<dbReference type="EMBL" id="JACGCM010001511">
    <property type="protein sequence ID" value="KAF6154128.1"/>
    <property type="molecule type" value="Genomic_DNA"/>
</dbReference>
<dbReference type="GO" id="GO:0071949">
    <property type="term" value="F:FAD binding"/>
    <property type="evidence" value="ECO:0007669"/>
    <property type="project" value="InterPro"/>
</dbReference>
<dbReference type="PANTHER" id="PTHR13878:SF102">
    <property type="entry name" value="CYTOKININ DEHYDROGENASE 5"/>
    <property type="match status" value="1"/>
</dbReference>
<dbReference type="AlphaFoldDB" id="A0A7J7MHC0"/>
<comment type="similarity">
    <text evidence="2">Belongs to the oxygen-dependent FAD-linked oxidoreductase family.</text>
</comment>
<keyword evidence="4" id="KW-0472">Membrane</keyword>
<evidence type="ECO:0000256" key="4">
    <source>
        <dbReference type="SAM" id="Phobius"/>
    </source>
</evidence>
<evidence type="ECO:0000313" key="6">
    <source>
        <dbReference type="EMBL" id="KAF6154128.1"/>
    </source>
</evidence>
<proteinExistence type="inferred from homology"/>
<dbReference type="InterPro" id="IPR016167">
    <property type="entry name" value="FAD-bd_PCMH_sub1"/>
</dbReference>
<keyword evidence="3" id="KW-0560">Oxidoreductase</keyword>
<protein>
    <recommendedName>
        <fullName evidence="5">FAD-binding PCMH-type domain-containing protein</fullName>
    </recommendedName>
</protein>
<sequence>MVSKLMLTYFFFYLISTLVLVLNLNRLHGNISINPSDIKRTSLDFGNMRHVESLAVSYPNSVHDIVELVKMSYQSEKVFSVSPKGSGHSLYGQSQVVDGVMIDMTWTKVSPQERKEPVHGPLGSYLYIWCGDLWVNVLNWKRTYGQAPKSWKNLLYATVGGTLSNAGVGGQSFIYGPQISNVYELDVVKGKGELKTCSKEENSELFYGVVSGLGQFGIITTAQIALKPAPESVVLIHLTYIDFSNFTKDIEYLISLHEKTTSERFDCALGSVFFDQGGVTYVLEVVKYFDKSTKDIIHQV</sequence>
<dbReference type="InterPro" id="IPR016166">
    <property type="entry name" value="FAD-bd_PCMH"/>
</dbReference>
<dbReference type="OrthoDB" id="415825at2759"/>
<feature type="transmembrane region" description="Helical" evidence="4">
    <location>
        <begin position="6"/>
        <end position="24"/>
    </location>
</feature>
<dbReference type="PANTHER" id="PTHR13878">
    <property type="entry name" value="GULONOLACTONE OXIDASE"/>
    <property type="match status" value="1"/>
</dbReference>
<keyword evidence="7" id="KW-1185">Reference proteome</keyword>
<evidence type="ECO:0000256" key="1">
    <source>
        <dbReference type="ARBA" id="ARBA00001974"/>
    </source>
</evidence>
<dbReference type="PROSITE" id="PS51387">
    <property type="entry name" value="FAD_PCMH"/>
    <property type="match status" value="1"/>
</dbReference>
<evidence type="ECO:0000259" key="5">
    <source>
        <dbReference type="PROSITE" id="PS51387"/>
    </source>
</evidence>
<dbReference type="GO" id="GO:0016491">
    <property type="term" value="F:oxidoreductase activity"/>
    <property type="evidence" value="ECO:0007669"/>
    <property type="project" value="UniProtKB-KW"/>
</dbReference>
<dbReference type="InterPro" id="IPR016170">
    <property type="entry name" value="Cytok_DH_C_sf"/>
</dbReference>
<dbReference type="Gene3D" id="3.40.462.10">
    <property type="entry name" value="FAD-linked oxidases, C-terminal domain"/>
    <property type="match status" value="1"/>
</dbReference>
<dbReference type="InterPro" id="IPR036318">
    <property type="entry name" value="FAD-bd_PCMH-like_sf"/>
</dbReference>
<feature type="domain" description="FAD-binding PCMH-type" evidence="5">
    <location>
        <begin position="48"/>
        <end position="229"/>
    </location>
</feature>
<dbReference type="InterPro" id="IPR016169">
    <property type="entry name" value="FAD-bd_PCMH_sub2"/>
</dbReference>
<keyword evidence="4" id="KW-0812">Transmembrane</keyword>
<dbReference type="SUPFAM" id="SSF56176">
    <property type="entry name" value="FAD-binding/transporter-associated domain-like"/>
    <property type="match status" value="1"/>
</dbReference>
<gene>
    <name evidence="6" type="ORF">GIB67_016380</name>
</gene>
<name>A0A7J7MHC0_9MAGN</name>
<dbReference type="Proteomes" id="UP000541444">
    <property type="component" value="Unassembled WGS sequence"/>
</dbReference>
<dbReference type="InterPro" id="IPR006094">
    <property type="entry name" value="Oxid_FAD_bind_N"/>
</dbReference>
<organism evidence="6 7">
    <name type="scientific">Kingdonia uniflora</name>
    <dbReference type="NCBI Taxonomy" id="39325"/>
    <lineage>
        <taxon>Eukaryota</taxon>
        <taxon>Viridiplantae</taxon>
        <taxon>Streptophyta</taxon>
        <taxon>Embryophyta</taxon>
        <taxon>Tracheophyta</taxon>
        <taxon>Spermatophyta</taxon>
        <taxon>Magnoliopsida</taxon>
        <taxon>Ranunculales</taxon>
        <taxon>Circaeasteraceae</taxon>
        <taxon>Kingdonia</taxon>
    </lineage>
</organism>
<accession>A0A7J7MHC0</accession>
<evidence type="ECO:0000256" key="3">
    <source>
        <dbReference type="ARBA" id="ARBA00023002"/>
    </source>
</evidence>
<keyword evidence="4" id="KW-1133">Transmembrane helix</keyword>
<dbReference type="Gene3D" id="3.30.465.10">
    <property type="match status" value="1"/>
</dbReference>
<comment type="cofactor">
    <cofactor evidence="1">
        <name>FAD</name>
        <dbReference type="ChEBI" id="CHEBI:57692"/>
    </cofactor>
</comment>